<gene>
    <name evidence="2" type="ORF">CGI_10010013</name>
</gene>
<sequence>MDMIFLHMECPFFYVDTDTLTGSRTVEKHKFSVLEIQEYYETYCMRKDLAEQSLEVIKSSIKQESLGDGGQGTAVCSTDQKLDLCTKMYRVIFQLVSLFENFVKLMDTFRSVTTSPQIADMSLQVSSVREEVSHALLEVENGQVSPINTDSSKILTKGEAVLSLLEYVNGLQFVKAVQLLRSFRCHWPNDIFGQTSDDDIIAILNIYCASQAVKRTGLFVLMGLDIDLGLIKNQLMQLNIQMRGRSASVPSLTPHTPGEDPQQDSSSL</sequence>
<accession>K1S1L9</accession>
<reference evidence="2" key="1">
    <citation type="journal article" date="2012" name="Nature">
        <title>The oyster genome reveals stress adaptation and complexity of shell formation.</title>
        <authorList>
            <person name="Zhang G."/>
            <person name="Fang X."/>
            <person name="Guo X."/>
            <person name="Li L."/>
            <person name="Luo R."/>
            <person name="Xu F."/>
            <person name="Yang P."/>
            <person name="Zhang L."/>
            <person name="Wang X."/>
            <person name="Qi H."/>
            <person name="Xiong Z."/>
            <person name="Que H."/>
            <person name="Xie Y."/>
            <person name="Holland P.W."/>
            <person name="Paps J."/>
            <person name="Zhu Y."/>
            <person name="Wu F."/>
            <person name="Chen Y."/>
            <person name="Wang J."/>
            <person name="Peng C."/>
            <person name="Meng J."/>
            <person name="Yang L."/>
            <person name="Liu J."/>
            <person name="Wen B."/>
            <person name="Zhang N."/>
            <person name="Huang Z."/>
            <person name="Zhu Q."/>
            <person name="Feng Y."/>
            <person name="Mount A."/>
            <person name="Hedgecock D."/>
            <person name="Xu Z."/>
            <person name="Liu Y."/>
            <person name="Domazet-Loso T."/>
            <person name="Du Y."/>
            <person name="Sun X."/>
            <person name="Zhang S."/>
            <person name="Liu B."/>
            <person name="Cheng P."/>
            <person name="Jiang X."/>
            <person name="Li J."/>
            <person name="Fan D."/>
            <person name="Wang W."/>
            <person name="Fu W."/>
            <person name="Wang T."/>
            <person name="Wang B."/>
            <person name="Zhang J."/>
            <person name="Peng Z."/>
            <person name="Li Y."/>
            <person name="Li N."/>
            <person name="Wang J."/>
            <person name="Chen M."/>
            <person name="He Y."/>
            <person name="Tan F."/>
            <person name="Song X."/>
            <person name="Zheng Q."/>
            <person name="Huang R."/>
            <person name="Yang H."/>
            <person name="Du X."/>
            <person name="Chen L."/>
            <person name="Yang M."/>
            <person name="Gaffney P.M."/>
            <person name="Wang S."/>
            <person name="Luo L."/>
            <person name="She Z."/>
            <person name="Ming Y."/>
            <person name="Huang W."/>
            <person name="Zhang S."/>
            <person name="Huang B."/>
            <person name="Zhang Y."/>
            <person name="Qu T."/>
            <person name="Ni P."/>
            <person name="Miao G."/>
            <person name="Wang J."/>
            <person name="Wang Q."/>
            <person name="Steinberg C.E."/>
            <person name="Wang H."/>
            <person name="Li N."/>
            <person name="Qian L."/>
            <person name="Zhang G."/>
            <person name="Li Y."/>
            <person name="Yang H."/>
            <person name="Liu X."/>
            <person name="Wang J."/>
            <person name="Yin Y."/>
            <person name="Wang J."/>
        </authorList>
    </citation>
    <scope>NUCLEOTIDE SEQUENCE [LARGE SCALE GENOMIC DNA]</scope>
    <source>
        <strain evidence="2">05x7-T-G4-1.051#20</strain>
    </source>
</reference>
<dbReference type="AlphaFoldDB" id="K1S1L9"/>
<dbReference type="InterPro" id="IPR045842">
    <property type="entry name" value="Fry_C"/>
</dbReference>
<proteinExistence type="predicted"/>
<dbReference type="EMBL" id="JH816706">
    <property type="protein sequence ID" value="EKC41161.1"/>
    <property type="molecule type" value="Genomic_DNA"/>
</dbReference>
<organism evidence="2">
    <name type="scientific">Magallana gigas</name>
    <name type="common">Pacific oyster</name>
    <name type="synonym">Crassostrea gigas</name>
    <dbReference type="NCBI Taxonomy" id="29159"/>
    <lineage>
        <taxon>Eukaryota</taxon>
        <taxon>Metazoa</taxon>
        <taxon>Spiralia</taxon>
        <taxon>Lophotrochozoa</taxon>
        <taxon>Mollusca</taxon>
        <taxon>Bivalvia</taxon>
        <taxon>Autobranchia</taxon>
        <taxon>Pteriomorphia</taxon>
        <taxon>Ostreida</taxon>
        <taxon>Ostreoidea</taxon>
        <taxon>Ostreidae</taxon>
        <taxon>Magallana</taxon>
    </lineage>
</organism>
<feature type="domain" description="Protein furry C-terminal" evidence="1">
    <location>
        <begin position="2"/>
        <end position="244"/>
    </location>
</feature>
<dbReference type="Pfam" id="PF19421">
    <property type="entry name" value="Fry_C"/>
    <property type="match status" value="1"/>
</dbReference>
<dbReference type="InParanoid" id="K1S1L9"/>
<dbReference type="HOGENOM" id="CLU_027073_0_0_1"/>
<evidence type="ECO:0000313" key="2">
    <source>
        <dbReference type="EMBL" id="EKC41161.1"/>
    </source>
</evidence>
<evidence type="ECO:0000259" key="1">
    <source>
        <dbReference type="Pfam" id="PF19421"/>
    </source>
</evidence>
<protein>
    <submittedName>
        <fullName evidence="2">Furry-like protein</fullName>
    </submittedName>
</protein>
<name>K1S1L9_MAGGI</name>